<evidence type="ECO:0000313" key="10">
    <source>
        <dbReference type="Proteomes" id="UP000177555"/>
    </source>
</evidence>
<keyword evidence="4" id="KW-1003">Cell membrane</keyword>
<organism evidence="9 10">
    <name type="scientific">Candidatus Daviesbacteria bacterium RIFCSPHIGHO2_01_FULL_40_11</name>
    <dbReference type="NCBI Taxonomy" id="1797762"/>
    <lineage>
        <taxon>Bacteria</taxon>
        <taxon>Candidatus Daviesiibacteriota</taxon>
    </lineage>
</organism>
<evidence type="ECO:0000256" key="2">
    <source>
        <dbReference type="ARBA" id="ARBA00009773"/>
    </source>
</evidence>
<keyword evidence="7 8" id="KW-0472">Membrane</keyword>
<protein>
    <recommendedName>
        <fullName evidence="11">AI-2E family transporter</fullName>
    </recommendedName>
</protein>
<keyword evidence="3" id="KW-0813">Transport</keyword>
<dbReference type="PANTHER" id="PTHR21716">
    <property type="entry name" value="TRANSMEMBRANE PROTEIN"/>
    <property type="match status" value="1"/>
</dbReference>
<feature type="transmembrane region" description="Helical" evidence="8">
    <location>
        <begin position="125"/>
        <end position="151"/>
    </location>
</feature>
<dbReference type="AlphaFoldDB" id="A0A1F5JL59"/>
<evidence type="ECO:0008006" key="11">
    <source>
        <dbReference type="Google" id="ProtNLM"/>
    </source>
</evidence>
<keyword evidence="5 8" id="KW-0812">Transmembrane</keyword>
<evidence type="ECO:0000256" key="1">
    <source>
        <dbReference type="ARBA" id="ARBA00004651"/>
    </source>
</evidence>
<evidence type="ECO:0000256" key="5">
    <source>
        <dbReference type="ARBA" id="ARBA00022692"/>
    </source>
</evidence>
<dbReference type="Proteomes" id="UP000177555">
    <property type="component" value="Unassembled WGS sequence"/>
</dbReference>
<evidence type="ECO:0000256" key="3">
    <source>
        <dbReference type="ARBA" id="ARBA00022448"/>
    </source>
</evidence>
<comment type="subcellular location">
    <subcellularLocation>
        <location evidence="1">Cell membrane</location>
        <topology evidence="1">Multi-pass membrane protein</topology>
    </subcellularLocation>
</comment>
<evidence type="ECO:0000313" key="9">
    <source>
        <dbReference type="EMBL" id="OGE29342.1"/>
    </source>
</evidence>
<feature type="transmembrane region" description="Helical" evidence="8">
    <location>
        <begin position="60"/>
        <end position="82"/>
    </location>
</feature>
<comment type="similarity">
    <text evidence="2">Belongs to the autoinducer-2 exporter (AI-2E) (TC 2.A.86) family.</text>
</comment>
<dbReference type="GO" id="GO:0005886">
    <property type="term" value="C:plasma membrane"/>
    <property type="evidence" value="ECO:0007669"/>
    <property type="project" value="UniProtKB-SubCell"/>
</dbReference>
<proteinExistence type="inferred from homology"/>
<dbReference type="GO" id="GO:0055085">
    <property type="term" value="P:transmembrane transport"/>
    <property type="evidence" value="ECO:0007669"/>
    <property type="project" value="TreeGrafter"/>
</dbReference>
<dbReference type="PANTHER" id="PTHR21716:SF53">
    <property type="entry name" value="PERMEASE PERM-RELATED"/>
    <property type="match status" value="1"/>
</dbReference>
<gene>
    <name evidence="9" type="ORF">A2867_03235</name>
</gene>
<evidence type="ECO:0000256" key="6">
    <source>
        <dbReference type="ARBA" id="ARBA00022989"/>
    </source>
</evidence>
<feature type="transmembrane region" description="Helical" evidence="8">
    <location>
        <begin position="271"/>
        <end position="290"/>
    </location>
</feature>
<comment type="caution">
    <text evidence="9">The sequence shown here is derived from an EMBL/GenBank/DDBJ whole genome shotgun (WGS) entry which is preliminary data.</text>
</comment>
<dbReference type="Pfam" id="PF01594">
    <property type="entry name" value="AI-2E_transport"/>
    <property type="match status" value="1"/>
</dbReference>
<name>A0A1F5JL59_9BACT</name>
<evidence type="ECO:0000256" key="4">
    <source>
        <dbReference type="ARBA" id="ARBA00022475"/>
    </source>
</evidence>
<feature type="transmembrane region" description="Helical" evidence="8">
    <location>
        <begin position="34"/>
        <end position="53"/>
    </location>
</feature>
<keyword evidence="6 8" id="KW-1133">Transmembrane helix</keyword>
<feature type="transmembrane region" description="Helical" evidence="8">
    <location>
        <begin position="12"/>
        <end position="28"/>
    </location>
</feature>
<feature type="transmembrane region" description="Helical" evidence="8">
    <location>
        <begin position="231"/>
        <end position="259"/>
    </location>
</feature>
<evidence type="ECO:0000256" key="7">
    <source>
        <dbReference type="ARBA" id="ARBA00023136"/>
    </source>
</evidence>
<reference evidence="9 10" key="1">
    <citation type="journal article" date="2016" name="Nat. Commun.">
        <title>Thousands of microbial genomes shed light on interconnected biogeochemical processes in an aquifer system.</title>
        <authorList>
            <person name="Anantharaman K."/>
            <person name="Brown C.T."/>
            <person name="Hug L.A."/>
            <person name="Sharon I."/>
            <person name="Castelle C.J."/>
            <person name="Probst A.J."/>
            <person name="Thomas B.C."/>
            <person name="Singh A."/>
            <person name="Wilkins M.J."/>
            <person name="Karaoz U."/>
            <person name="Brodie E.L."/>
            <person name="Williams K.H."/>
            <person name="Hubbard S.S."/>
            <person name="Banfield J.F."/>
        </authorList>
    </citation>
    <scope>NUCLEOTIDE SEQUENCE [LARGE SCALE GENOMIC DNA]</scope>
</reference>
<evidence type="ECO:0000256" key="8">
    <source>
        <dbReference type="SAM" id="Phobius"/>
    </source>
</evidence>
<feature type="transmembrane region" description="Helical" evidence="8">
    <location>
        <begin position="190"/>
        <end position="211"/>
    </location>
</feature>
<sequence length="322" mass="35163">MPQKVDVSHKTIIFIALFILSLWIIYLIRDLLIILFVAVIFVSALSPLVNFFIKLKLPKVLSIGLTYVIIISVLAGFLVSIIPPLVEQSNRLIVSSPPLVSQFFNGINIDKTLLSSELTALSKNLFSITLSVFDNLLAIIFLLVLTFYMLLEKDNLESRLASLFRNKEERARRSIVKIEEKLGAWVQGQLILSLLVGTMSYIGLTILNIPYALPLALIAGVMEVIPVIGPIISAIPAIFIALTISPLLSIIVAALYLIIQQLENSLIVPQVMNRAVGLNPLIVILAIAIGSRLLGISGALLAVPIAVVFQIIAAEIIEGEKV</sequence>
<feature type="transmembrane region" description="Helical" evidence="8">
    <location>
        <begin position="296"/>
        <end position="317"/>
    </location>
</feature>
<accession>A0A1F5JL59</accession>
<dbReference type="EMBL" id="MFCP01000007">
    <property type="protein sequence ID" value="OGE29342.1"/>
    <property type="molecule type" value="Genomic_DNA"/>
</dbReference>
<dbReference type="InterPro" id="IPR002549">
    <property type="entry name" value="AI-2E-like"/>
</dbReference>